<sequence length="53" mass="6183">LGYYRNLPEYSSNYDFSEYKSKNMSLSLCFASSDEHRNSLMGTEPFQIDTTPF</sequence>
<protein>
    <submittedName>
        <fullName evidence="1">8216_t:CDS:1</fullName>
    </submittedName>
</protein>
<feature type="non-terminal residue" evidence="1">
    <location>
        <position position="1"/>
    </location>
</feature>
<dbReference type="Proteomes" id="UP000789901">
    <property type="component" value="Unassembled WGS sequence"/>
</dbReference>
<evidence type="ECO:0000313" key="2">
    <source>
        <dbReference type="Proteomes" id="UP000789901"/>
    </source>
</evidence>
<dbReference type="EMBL" id="CAJVQB010031291">
    <property type="protein sequence ID" value="CAG8816698.1"/>
    <property type="molecule type" value="Genomic_DNA"/>
</dbReference>
<organism evidence="1 2">
    <name type="scientific">Gigaspora margarita</name>
    <dbReference type="NCBI Taxonomy" id="4874"/>
    <lineage>
        <taxon>Eukaryota</taxon>
        <taxon>Fungi</taxon>
        <taxon>Fungi incertae sedis</taxon>
        <taxon>Mucoromycota</taxon>
        <taxon>Glomeromycotina</taxon>
        <taxon>Glomeromycetes</taxon>
        <taxon>Diversisporales</taxon>
        <taxon>Gigasporaceae</taxon>
        <taxon>Gigaspora</taxon>
    </lineage>
</organism>
<proteinExistence type="predicted"/>
<keyword evidence="2" id="KW-1185">Reference proteome</keyword>
<evidence type="ECO:0000313" key="1">
    <source>
        <dbReference type="EMBL" id="CAG8816698.1"/>
    </source>
</evidence>
<comment type="caution">
    <text evidence="1">The sequence shown here is derived from an EMBL/GenBank/DDBJ whole genome shotgun (WGS) entry which is preliminary data.</text>
</comment>
<name>A0ABN7W5A9_GIGMA</name>
<accession>A0ABN7W5A9</accession>
<reference evidence="1 2" key="1">
    <citation type="submission" date="2021-06" db="EMBL/GenBank/DDBJ databases">
        <authorList>
            <person name="Kallberg Y."/>
            <person name="Tangrot J."/>
            <person name="Rosling A."/>
        </authorList>
    </citation>
    <scope>NUCLEOTIDE SEQUENCE [LARGE SCALE GENOMIC DNA]</scope>
    <source>
        <strain evidence="1 2">120-4 pot B 10/14</strain>
    </source>
</reference>
<gene>
    <name evidence="1" type="ORF">GMARGA_LOCUS26611</name>
</gene>